<dbReference type="Proteomes" id="UP000604825">
    <property type="component" value="Unassembled WGS sequence"/>
</dbReference>
<dbReference type="AlphaFoldDB" id="A0A811S976"/>
<dbReference type="PANTHER" id="PTHR35317">
    <property type="entry name" value="OS04G0629600 PROTEIN"/>
    <property type="match status" value="1"/>
</dbReference>
<comment type="caution">
    <text evidence="4">The sequence shown here is derived from an EMBL/GenBank/DDBJ whole genome shotgun (WGS) entry which is preliminary data.</text>
</comment>
<dbReference type="PANTHER" id="PTHR35317:SF38">
    <property type="entry name" value="RNA-DIRECTED DNA POLYMERASE"/>
    <property type="match status" value="1"/>
</dbReference>
<organism evidence="4 5">
    <name type="scientific">Miscanthus lutarioriparius</name>
    <dbReference type="NCBI Taxonomy" id="422564"/>
    <lineage>
        <taxon>Eukaryota</taxon>
        <taxon>Viridiplantae</taxon>
        <taxon>Streptophyta</taxon>
        <taxon>Embryophyta</taxon>
        <taxon>Tracheophyta</taxon>
        <taxon>Spermatophyta</taxon>
        <taxon>Magnoliopsida</taxon>
        <taxon>Liliopsida</taxon>
        <taxon>Poales</taxon>
        <taxon>Poaceae</taxon>
        <taxon>PACMAD clade</taxon>
        <taxon>Panicoideae</taxon>
        <taxon>Andropogonodae</taxon>
        <taxon>Andropogoneae</taxon>
        <taxon>Saccharinae</taxon>
        <taxon>Miscanthus</taxon>
    </lineage>
</organism>
<keyword evidence="1" id="KW-0479">Metal-binding</keyword>
<dbReference type="SUPFAM" id="SSF57756">
    <property type="entry name" value="Retrovirus zinc finger-like domains"/>
    <property type="match status" value="1"/>
</dbReference>
<gene>
    <name evidence="4" type="ORF">NCGR_LOCUS62160</name>
</gene>
<dbReference type="OrthoDB" id="8063676at2759"/>
<feature type="compositionally biased region" description="Basic and acidic residues" evidence="2">
    <location>
        <begin position="238"/>
        <end position="247"/>
    </location>
</feature>
<keyword evidence="1" id="KW-0862">Zinc</keyword>
<evidence type="ECO:0000256" key="1">
    <source>
        <dbReference type="PROSITE-ProRule" id="PRU00047"/>
    </source>
</evidence>
<reference evidence="4" key="1">
    <citation type="submission" date="2020-10" db="EMBL/GenBank/DDBJ databases">
        <authorList>
            <person name="Han B."/>
            <person name="Lu T."/>
            <person name="Zhao Q."/>
            <person name="Huang X."/>
            <person name="Zhao Y."/>
        </authorList>
    </citation>
    <scope>NUCLEOTIDE SEQUENCE</scope>
</reference>
<evidence type="ECO:0000313" key="4">
    <source>
        <dbReference type="EMBL" id="CAD6338062.1"/>
    </source>
</evidence>
<protein>
    <recommendedName>
        <fullName evidence="3">CCHC-type domain-containing protein</fullName>
    </recommendedName>
</protein>
<dbReference type="GO" id="GO:0003676">
    <property type="term" value="F:nucleic acid binding"/>
    <property type="evidence" value="ECO:0007669"/>
    <property type="project" value="InterPro"/>
</dbReference>
<sequence>MGSSGEKEETMERAWNQASGNLVSPMLSRTNYQEWSAHVQCNLEAMYLWDAIESDKVKRRRDRLALGAMIRGVPPEMHSMLLNKKSAKEAWEAIKSMCLGAERVKEVNAQKLLAEFESISFKPGESIKDFAIWIGKLATDLKGLGETSVEDTWVVKKVLRVVPARYNQVAVTIEMFCDLKTLTVEELVGRLRAAEDRGRWMERNKSCMVHTESSSSGGKGGSHYVKKDKSRARSGGSKIDHDKHDSGSHPSSGTPQRKGRCKKCGVYGHWARECLNKKSVKEDHEDVAHHVSGDTDKNPALLVAQGVRPTRLHTLLVPSLVHRWCNGRLRPPVSLLTLTALHCDIGLYQIC</sequence>
<keyword evidence="5" id="KW-1185">Reference proteome</keyword>
<feature type="domain" description="CCHC-type" evidence="3">
    <location>
        <begin position="260"/>
        <end position="274"/>
    </location>
</feature>
<proteinExistence type="predicted"/>
<dbReference type="Pfam" id="PF14223">
    <property type="entry name" value="Retrotran_gag_2"/>
    <property type="match status" value="1"/>
</dbReference>
<dbReference type="InterPro" id="IPR001878">
    <property type="entry name" value="Znf_CCHC"/>
</dbReference>
<name>A0A811S976_9POAL</name>
<dbReference type="Gene3D" id="4.10.60.10">
    <property type="entry name" value="Zinc finger, CCHC-type"/>
    <property type="match status" value="1"/>
</dbReference>
<dbReference type="EMBL" id="CAJGYO010000018">
    <property type="protein sequence ID" value="CAD6338062.1"/>
    <property type="molecule type" value="Genomic_DNA"/>
</dbReference>
<evidence type="ECO:0000313" key="5">
    <source>
        <dbReference type="Proteomes" id="UP000604825"/>
    </source>
</evidence>
<dbReference type="GO" id="GO:0008270">
    <property type="term" value="F:zinc ion binding"/>
    <property type="evidence" value="ECO:0007669"/>
    <property type="project" value="UniProtKB-KW"/>
</dbReference>
<accession>A0A811S976</accession>
<dbReference type="PROSITE" id="PS50158">
    <property type="entry name" value="ZF_CCHC"/>
    <property type="match status" value="1"/>
</dbReference>
<keyword evidence="1" id="KW-0863">Zinc-finger</keyword>
<evidence type="ECO:0000256" key="2">
    <source>
        <dbReference type="SAM" id="MobiDB-lite"/>
    </source>
</evidence>
<dbReference type="InterPro" id="IPR036875">
    <property type="entry name" value="Znf_CCHC_sf"/>
</dbReference>
<evidence type="ECO:0000259" key="3">
    <source>
        <dbReference type="PROSITE" id="PS50158"/>
    </source>
</evidence>
<feature type="region of interest" description="Disordered" evidence="2">
    <location>
        <begin position="205"/>
        <end position="261"/>
    </location>
</feature>